<dbReference type="GeneID" id="24107761"/>
<dbReference type="STRING" id="1305764.R9PA05"/>
<comment type="similarity">
    <text evidence="2 8">Belongs to the ammonia transporter channel (TC 1.A.11.2) family.</text>
</comment>
<dbReference type="PANTHER" id="PTHR43029">
    <property type="entry name" value="AMMONIUM TRANSPORTER MEP2"/>
    <property type="match status" value="1"/>
</dbReference>
<feature type="transmembrane region" description="Helical" evidence="8">
    <location>
        <begin position="213"/>
        <end position="233"/>
    </location>
</feature>
<evidence type="ECO:0000256" key="3">
    <source>
        <dbReference type="ARBA" id="ARBA00022448"/>
    </source>
</evidence>
<dbReference type="PROSITE" id="PS01219">
    <property type="entry name" value="AMMONIUM_TRANSP"/>
    <property type="match status" value="1"/>
</dbReference>
<dbReference type="HOGENOM" id="CLU_000445_33_0_1"/>
<evidence type="ECO:0000256" key="9">
    <source>
        <dbReference type="SAM" id="MobiDB-lite"/>
    </source>
</evidence>
<evidence type="ECO:0000313" key="12">
    <source>
        <dbReference type="Proteomes" id="UP000014071"/>
    </source>
</evidence>
<evidence type="ECO:0000256" key="5">
    <source>
        <dbReference type="ARBA" id="ARBA00022989"/>
    </source>
</evidence>
<feature type="transmembrane region" description="Helical" evidence="8">
    <location>
        <begin position="401"/>
        <end position="419"/>
    </location>
</feature>
<protein>
    <recommendedName>
        <fullName evidence="8">Ammonium transporter</fullName>
    </recommendedName>
</protein>
<feature type="compositionally biased region" description="Polar residues" evidence="9">
    <location>
        <begin position="561"/>
        <end position="588"/>
    </location>
</feature>
<evidence type="ECO:0000256" key="8">
    <source>
        <dbReference type="RuleBase" id="RU362002"/>
    </source>
</evidence>
<gene>
    <name evidence="11" type="ORF">PHSY_002468</name>
</gene>
<keyword evidence="3 8" id="KW-0813">Transport</keyword>
<dbReference type="Proteomes" id="UP000014071">
    <property type="component" value="Unassembled WGS sequence"/>
</dbReference>
<feature type="transmembrane region" description="Helical" evidence="8">
    <location>
        <begin position="284"/>
        <end position="304"/>
    </location>
</feature>
<reference evidence="12" key="1">
    <citation type="journal article" date="2013" name="Genome Announc.">
        <title>Draft genome sequence of the basidiomycetous yeast-like fungus Pseudozyma hubeiensis SY62, which produces an abundant amount of the biosurfactant mannosylerythritol lipids.</title>
        <authorList>
            <person name="Konishi M."/>
            <person name="Hatada Y."/>
            <person name="Horiuchi J."/>
        </authorList>
    </citation>
    <scope>NUCLEOTIDE SEQUENCE [LARGE SCALE GENOMIC DNA]</scope>
    <source>
        <strain evidence="12">SY62</strain>
    </source>
</reference>
<evidence type="ECO:0000256" key="6">
    <source>
        <dbReference type="ARBA" id="ARBA00023136"/>
    </source>
</evidence>
<dbReference type="OrthoDB" id="534912at2759"/>
<dbReference type="Pfam" id="PF00909">
    <property type="entry name" value="Ammonium_transp"/>
    <property type="match status" value="1"/>
</dbReference>
<dbReference type="GO" id="GO:0005886">
    <property type="term" value="C:plasma membrane"/>
    <property type="evidence" value="ECO:0007669"/>
    <property type="project" value="UniProtKB-SubCell"/>
</dbReference>
<dbReference type="NCBIfam" id="TIGR00836">
    <property type="entry name" value="amt"/>
    <property type="match status" value="1"/>
</dbReference>
<evidence type="ECO:0000256" key="2">
    <source>
        <dbReference type="ARBA" id="ARBA00005887"/>
    </source>
</evidence>
<dbReference type="InterPro" id="IPR001905">
    <property type="entry name" value="Ammonium_transpt"/>
</dbReference>
<feature type="transmembrane region" description="Helical" evidence="8">
    <location>
        <begin position="376"/>
        <end position="395"/>
    </location>
</feature>
<dbReference type="Gene3D" id="1.10.3430.10">
    <property type="entry name" value="Ammonium transporter AmtB like domains"/>
    <property type="match status" value="1"/>
</dbReference>
<evidence type="ECO:0000259" key="10">
    <source>
        <dbReference type="Pfam" id="PF00909"/>
    </source>
</evidence>
<proteinExistence type="inferred from homology"/>
<comment type="subcellular location">
    <subcellularLocation>
        <location evidence="8">Cell membrane</location>
        <topology evidence="8">Multi-pass membrane protein</topology>
    </subcellularLocation>
    <subcellularLocation>
        <location evidence="1">Membrane</location>
        <topology evidence="1">Multi-pass membrane protein</topology>
    </subcellularLocation>
</comment>
<feature type="domain" description="Ammonium transporter AmtB-like" evidence="10">
    <location>
        <begin position="124"/>
        <end position="530"/>
    </location>
</feature>
<feature type="transmembrane region" description="Helical" evidence="8">
    <location>
        <begin position="155"/>
        <end position="173"/>
    </location>
</feature>
<feature type="compositionally biased region" description="Low complexity" evidence="9">
    <location>
        <begin position="589"/>
        <end position="603"/>
    </location>
</feature>
<dbReference type="FunFam" id="1.10.3430.10:FF:000003">
    <property type="entry name" value="Ammonium transporter"/>
    <property type="match status" value="1"/>
</dbReference>
<dbReference type="EMBL" id="DF238786">
    <property type="protein sequence ID" value="GAC94895.1"/>
    <property type="molecule type" value="Genomic_DNA"/>
</dbReference>
<keyword evidence="5 8" id="KW-1133">Transmembrane helix</keyword>
<dbReference type="PANTHER" id="PTHR43029:SF1">
    <property type="entry name" value="AMMONIUM TRANSPORTER AMTB-LIKE DOMAIN-CONTAINING PROTEIN"/>
    <property type="match status" value="1"/>
</dbReference>
<keyword evidence="12" id="KW-1185">Reference proteome</keyword>
<dbReference type="InterPro" id="IPR018047">
    <property type="entry name" value="Ammonium_transpt_CS"/>
</dbReference>
<evidence type="ECO:0000256" key="1">
    <source>
        <dbReference type="ARBA" id="ARBA00004141"/>
    </source>
</evidence>
<keyword evidence="6 8" id="KW-0472">Membrane</keyword>
<evidence type="ECO:0000313" key="11">
    <source>
        <dbReference type="EMBL" id="GAC94895.1"/>
    </source>
</evidence>
<organism evidence="11 12">
    <name type="scientific">Pseudozyma hubeiensis (strain SY62)</name>
    <name type="common">Yeast</name>
    <dbReference type="NCBI Taxonomy" id="1305764"/>
    <lineage>
        <taxon>Eukaryota</taxon>
        <taxon>Fungi</taxon>
        <taxon>Dikarya</taxon>
        <taxon>Basidiomycota</taxon>
        <taxon>Ustilaginomycotina</taxon>
        <taxon>Ustilaginomycetes</taxon>
        <taxon>Ustilaginales</taxon>
        <taxon>Ustilaginaceae</taxon>
        <taxon>Pseudozyma</taxon>
    </lineage>
</organism>
<dbReference type="AlphaFoldDB" id="R9PA05"/>
<dbReference type="InterPro" id="IPR029020">
    <property type="entry name" value="Ammonium/urea_transptr"/>
</dbReference>
<feature type="transmembrane region" description="Helical" evidence="8">
    <location>
        <begin position="431"/>
        <end position="455"/>
    </location>
</feature>
<evidence type="ECO:0000256" key="4">
    <source>
        <dbReference type="ARBA" id="ARBA00022692"/>
    </source>
</evidence>
<dbReference type="SUPFAM" id="SSF111352">
    <property type="entry name" value="Ammonium transporter"/>
    <property type="match status" value="1"/>
</dbReference>
<keyword evidence="4 8" id="KW-0812">Transmembrane</keyword>
<dbReference type="InterPro" id="IPR024041">
    <property type="entry name" value="NH4_transpt_AmtB-like_dom"/>
</dbReference>
<feature type="transmembrane region" description="Helical" evidence="8">
    <location>
        <begin position="475"/>
        <end position="500"/>
    </location>
</feature>
<dbReference type="RefSeq" id="XP_012188482.1">
    <property type="nucleotide sequence ID" value="XM_012333092.1"/>
</dbReference>
<feature type="transmembrane region" description="Helical" evidence="8">
    <location>
        <begin position="122"/>
        <end position="143"/>
    </location>
</feature>
<keyword evidence="7 8" id="KW-0924">Ammonia transport</keyword>
<feature type="transmembrane region" description="Helical" evidence="8">
    <location>
        <begin position="240"/>
        <end position="264"/>
    </location>
</feature>
<name>R9PA05_PSEHS</name>
<dbReference type="eggNOG" id="KOG0682">
    <property type="taxonomic scope" value="Eukaryota"/>
</dbReference>
<feature type="transmembrane region" description="Helical" evidence="8">
    <location>
        <begin position="316"/>
        <end position="333"/>
    </location>
</feature>
<dbReference type="GO" id="GO:0008519">
    <property type="term" value="F:ammonium channel activity"/>
    <property type="evidence" value="ECO:0007669"/>
    <property type="project" value="InterPro"/>
</dbReference>
<evidence type="ECO:0000256" key="7">
    <source>
        <dbReference type="ARBA" id="ARBA00023177"/>
    </source>
</evidence>
<sequence length="603" mass="64774">MDEVCPQDIRAHDDQIGGCSAAHIARSGPASLPSSFGRAASRIRRSCHISATRSIPPLEILPDLRPSASSVFTHKMVNITYGVLQAPDGSSARSSAIANGTDIIVSYGPNGESVASYSPGDIGWVLTCTALVWLMIPGLGYLYSGLARRKNALHLLLLTLAALAVVSFQWFFWGYSLAFSQTSGAFLGNLRNFGYMGVLENPVSQAYNKVPEIVYAIYQCMFANLVPAIAIGAACERGRVWPFLVFTFIWTTLVYDVIACWVWNPTGWAFKWGVLDYAGGGPVEINSGITGLVISYYLGPRHGYGTERLLFKPHNVSYIFLGTAFLWFGWLGFNGGSVFAANLRAAMAISTTNLAASSAGLTWMLLDWRLERKWSVVGFCTGCIAGLVAITPAAGFVGMPAALLIGVVSAAVSNFATVLKGPMRVDDVMDIFSVHALAGYVGTLLTGIFAQASVANNDGNTVITGGWLDGNWIQLAYQLAYCVAVTSWCAGVTFAIMFVVDHTPFIGPFRSSEMGEVVGMDEDQCGEWAYDYAFINRDLEGNYKPDHGQTLDMHEKMPNVHQTDSLRSGADSGSQDNSNSQLASGDQNATSATTEAPATQTQA</sequence>
<feature type="region of interest" description="Disordered" evidence="9">
    <location>
        <begin position="561"/>
        <end position="603"/>
    </location>
</feature>
<feature type="transmembrane region" description="Helical" evidence="8">
    <location>
        <begin position="345"/>
        <end position="364"/>
    </location>
</feature>
<accession>R9PA05</accession>